<feature type="domain" description="Methyltransferase type 12" evidence="2">
    <location>
        <begin position="77"/>
        <end position="169"/>
    </location>
</feature>
<feature type="region of interest" description="Disordered" evidence="1">
    <location>
        <begin position="1"/>
        <end position="26"/>
    </location>
</feature>
<dbReference type="SUPFAM" id="SSF53335">
    <property type="entry name" value="S-adenosyl-L-methionine-dependent methyltransferases"/>
    <property type="match status" value="1"/>
</dbReference>
<evidence type="ECO:0000313" key="3">
    <source>
        <dbReference type="EMBL" id="AOP46984.1"/>
    </source>
</evidence>
<dbReference type="CDD" id="cd02440">
    <property type="entry name" value="AdoMet_MTases"/>
    <property type="match status" value="1"/>
</dbReference>
<dbReference type="Gene3D" id="3.40.50.150">
    <property type="entry name" value="Vaccinia Virus protein VP39"/>
    <property type="match status" value="1"/>
</dbReference>
<dbReference type="PANTHER" id="PTHR45128">
    <property type="entry name" value="METHYLTRANSFERASE TYPE 11"/>
    <property type="match status" value="1"/>
</dbReference>
<dbReference type="KEGG" id="slc:SL103_12615"/>
<evidence type="ECO:0000313" key="4">
    <source>
        <dbReference type="Proteomes" id="UP000094094"/>
    </source>
</evidence>
<sequence length="430" mass="47647">MSEQRVPTHQPPSAPEPARGDHEGQTLNSFYGAFPYPWSPHQLTTLDDPAFYTRFLCQDVGDDTGGRVPVDADIWVAGCGTNQALITALRFPGARVLGTDASENSLALCEANARSLGVTNLTLRHEGLTKAPYREQFDYVLCTGVIHHNPNPSVCLRSLAAALRPDAVLELMVYNTYHRQEMIAFQKALTLMGIDRVGELPERLALARGLGESVPADGLLGRKMEMFEYTDEAAWADSWMSPLEHSYSVEELAAMADGCGLALETPTVNAFDQVSDSNQWDVPVPDGELRARYDALPDPTRWQLVNLLLMDRSPMLWFYLGRAGRPRATEAERDRAFLDTVHRPSAAQQRRWTRRPDGGYQEAETTTAFPAAKPPAAVRPLYEAVDGERTIRQLLADLGSAPTPAEVRRARLQLTTSQYPFLVADRTPAR</sequence>
<name>A0A1D7VJP4_9ACTN</name>
<reference evidence="3 4" key="1">
    <citation type="submission" date="2016-09" db="EMBL/GenBank/DDBJ databases">
        <title>Complete genome sequencing of Streptomyces lydicus 103 and metabolic pathways analysis of antibiotic biosynthesis.</title>
        <authorList>
            <person name="Jia N."/>
            <person name="Ding M.-Z."/>
            <person name="Gao F."/>
            <person name="Yuan Y.-J."/>
        </authorList>
    </citation>
    <scope>NUCLEOTIDE SEQUENCE [LARGE SCALE GENOMIC DNA]</scope>
    <source>
        <strain evidence="3 4">103</strain>
    </source>
</reference>
<gene>
    <name evidence="3" type="ORF">SL103_12615</name>
</gene>
<organism evidence="3 4">
    <name type="scientific">Streptomyces lydicus</name>
    <dbReference type="NCBI Taxonomy" id="47763"/>
    <lineage>
        <taxon>Bacteria</taxon>
        <taxon>Bacillati</taxon>
        <taxon>Actinomycetota</taxon>
        <taxon>Actinomycetes</taxon>
        <taxon>Kitasatosporales</taxon>
        <taxon>Streptomycetaceae</taxon>
        <taxon>Streptomyces</taxon>
    </lineage>
</organism>
<evidence type="ECO:0000259" key="2">
    <source>
        <dbReference type="Pfam" id="PF08242"/>
    </source>
</evidence>
<dbReference type="AlphaFoldDB" id="A0A1D7VJP4"/>
<proteinExistence type="predicted"/>
<dbReference type="InterPro" id="IPR053173">
    <property type="entry name" value="SAM-binding_MTase"/>
</dbReference>
<keyword evidence="4" id="KW-1185">Reference proteome</keyword>
<dbReference type="Pfam" id="PF08242">
    <property type="entry name" value="Methyltransf_12"/>
    <property type="match status" value="1"/>
</dbReference>
<dbReference type="OrthoDB" id="649979at2"/>
<protein>
    <recommendedName>
        <fullName evidence="2">Methyltransferase type 12 domain-containing protein</fullName>
    </recommendedName>
</protein>
<dbReference type="InterPro" id="IPR029063">
    <property type="entry name" value="SAM-dependent_MTases_sf"/>
</dbReference>
<dbReference type="PANTHER" id="PTHR45128:SF1">
    <property type="entry name" value="S-ADENOSYLMETHIONINE-DEPENDENT METHYLTRANSFERASE RV2258C"/>
    <property type="match status" value="1"/>
</dbReference>
<dbReference type="RefSeq" id="WP_069568945.1">
    <property type="nucleotide sequence ID" value="NZ_CP017157.1"/>
</dbReference>
<evidence type="ECO:0000256" key="1">
    <source>
        <dbReference type="SAM" id="MobiDB-lite"/>
    </source>
</evidence>
<dbReference type="InterPro" id="IPR013217">
    <property type="entry name" value="Methyltransf_12"/>
</dbReference>
<dbReference type="EMBL" id="CP017157">
    <property type="protein sequence ID" value="AOP46984.1"/>
    <property type="molecule type" value="Genomic_DNA"/>
</dbReference>
<accession>A0A1D7VJP4</accession>
<dbReference type="Proteomes" id="UP000094094">
    <property type="component" value="Chromosome"/>
</dbReference>